<proteinExistence type="predicted"/>
<dbReference type="eggNOG" id="COG1566">
    <property type="taxonomic scope" value="Bacteria"/>
</dbReference>
<organism evidence="7 8">
    <name type="scientific">Gloeobacter kilaueensis (strain ATCC BAA-2537 / CCAP 1431/1 / ULC 316 / JS1)</name>
    <dbReference type="NCBI Taxonomy" id="1183438"/>
    <lineage>
        <taxon>Bacteria</taxon>
        <taxon>Bacillati</taxon>
        <taxon>Cyanobacteriota</taxon>
        <taxon>Cyanophyceae</taxon>
        <taxon>Gloeobacterales</taxon>
        <taxon>Gloeobacteraceae</taxon>
        <taxon>Gloeobacter</taxon>
    </lineage>
</organism>
<comment type="subcellular location">
    <subcellularLocation>
        <location evidence="1">Cell envelope</location>
    </subcellularLocation>
</comment>
<dbReference type="InterPro" id="IPR058624">
    <property type="entry name" value="MdtA-like_HH"/>
</dbReference>
<feature type="domain" description="Multidrug resistance protein MdtA-like barrel-sandwich hybrid" evidence="5">
    <location>
        <begin position="58"/>
        <end position="311"/>
    </location>
</feature>
<evidence type="ECO:0000256" key="3">
    <source>
        <dbReference type="SAM" id="Phobius"/>
    </source>
</evidence>
<dbReference type="GO" id="GO:0030313">
    <property type="term" value="C:cell envelope"/>
    <property type="evidence" value="ECO:0007669"/>
    <property type="project" value="UniProtKB-SubCell"/>
</dbReference>
<dbReference type="Pfam" id="PF25954">
    <property type="entry name" value="Beta-barrel_RND_2"/>
    <property type="match status" value="1"/>
</dbReference>
<keyword evidence="3" id="KW-0812">Transmembrane</keyword>
<dbReference type="GO" id="GO:0055085">
    <property type="term" value="P:transmembrane transport"/>
    <property type="evidence" value="ECO:0007669"/>
    <property type="project" value="InterPro"/>
</dbReference>
<dbReference type="OrthoDB" id="9811754at2"/>
<evidence type="ECO:0000259" key="5">
    <source>
        <dbReference type="Pfam" id="PF25917"/>
    </source>
</evidence>
<evidence type="ECO:0000313" key="7">
    <source>
        <dbReference type="EMBL" id="AGY59157.1"/>
    </source>
</evidence>
<dbReference type="Gene3D" id="1.10.287.470">
    <property type="entry name" value="Helix hairpin bin"/>
    <property type="match status" value="2"/>
</dbReference>
<feature type="coiled-coil region" evidence="2">
    <location>
        <begin position="156"/>
        <end position="183"/>
    </location>
</feature>
<reference evidence="7 8" key="1">
    <citation type="journal article" date="2013" name="PLoS ONE">
        <title>Cultivation and Complete Genome Sequencing of Gloeobacter kilaueensis sp. nov., from a Lava Cave in Kilauea Caldera, Hawai'i.</title>
        <authorList>
            <person name="Saw J.H."/>
            <person name="Schatz M."/>
            <person name="Brown M.V."/>
            <person name="Kunkel D.D."/>
            <person name="Foster J.S."/>
            <person name="Shick H."/>
            <person name="Christensen S."/>
            <person name="Hou S."/>
            <person name="Wan X."/>
            <person name="Donachie S.P."/>
        </authorList>
    </citation>
    <scope>NUCLEOTIDE SEQUENCE [LARGE SCALE GENOMIC DNA]</scope>
    <source>
        <strain evidence="8">JS</strain>
    </source>
</reference>
<dbReference type="PATRIC" id="fig|1183438.3.peg.2870"/>
<feature type="domain" description="Multidrug resistance protein MdtA-like alpha-helical hairpin" evidence="4">
    <location>
        <begin position="158"/>
        <end position="224"/>
    </location>
</feature>
<dbReference type="EMBL" id="CP003587">
    <property type="protein sequence ID" value="AGY59157.1"/>
    <property type="molecule type" value="Genomic_DNA"/>
</dbReference>
<dbReference type="Pfam" id="PF25876">
    <property type="entry name" value="HH_MFP_RND"/>
    <property type="match status" value="1"/>
</dbReference>
<evidence type="ECO:0000256" key="1">
    <source>
        <dbReference type="ARBA" id="ARBA00004196"/>
    </source>
</evidence>
<name>U5QJJ0_GLOK1</name>
<dbReference type="InterPro" id="IPR050739">
    <property type="entry name" value="MFP"/>
</dbReference>
<evidence type="ECO:0000256" key="2">
    <source>
        <dbReference type="SAM" id="Coils"/>
    </source>
</evidence>
<gene>
    <name evidence="7" type="primary">emrA</name>
    <name evidence="7" type="ORF">GKIL_2911</name>
</gene>
<evidence type="ECO:0000259" key="6">
    <source>
        <dbReference type="Pfam" id="PF25954"/>
    </source>
</evidence>
<keyword evidence="3" id="KW-1133">Transmembrane helix</keyword>
<keyword evidence="8" id="KW-1185">Reference proteome</keyword>
<sequence>MTAATGTTNRQNKLPRPLIFAIGAIALVLVLVFGIRWWLYAAGHEETDDAYLTGHIHQVSSRIEGTVQALLIDDNRLVKAGQTLLLLDPRDYQVALDQASAALLNARRQAQTALAGVSYSAGKAAAQSTQAAGSFSGSEAAIAAAAAAVAEAKVGIPAAQANLKQAEANLTRAQLDYNRYIKLEQEGVVARQQLDTARATYQVNVAQRDAAAEGVRQATARLAQAEQNLSNSRSKLVQSRGSIEDARATGLQTEVERRQYQAAQAAVAQAEANVRNAQLRLSYTRLVAPAAGRIGNRKVEVGQRVQPGQALLSVAEERPWVVANFKETQLAHMRPGQPVEIKVDAFGGRTFSGRVDSFSPGSGSQFALLPADNATGNFTKIVQRVPVKIVLDPASARGYEGRLLPGMSVVASVDVSEPAANR</sequence>
<dbReference type="PRINTS" id="PR01490">
    <property type="entry name" value="RTXTOXIND"/>
</dbReference>
<keyword evidence="2" id="KW-0175">Coiled coil</keyword>
<feature type="coiled-coil region" evidence="2">
    <location>
        <begin position="208"/>
        <end position="280"/>
    </location>
</feature>
<dbReference type="PANTHER" id="PTHR30386">
    <property type="entry name" value="MEMBRANE FUSION SUBUNIT OF EMRAB-TOLC MULTIDRUG EFFLUX PUMP"/>
    <property type="match status" value="1"/>
</dbReference>
<dbReference type="InterPro" id="IPR058792">
    <property type="entry name" value="Beta-barrel_RND_2"/>
</dbReference>
<dbReference type="InterPro" id="IPR058625">
    <property type="entry name" value="MdtA-like_BSH"/>
</dbReference>
<dbReference type="AlphaFoldDB" id="U5QJJ0"/>
<protein>
    <submittedName>
        <fullName evidence="7">Secretion protein HlyD family protein</fullName>
    </submittedName>
</protein>
<dbReference type="SUPFAM" id="SSF111369">
    <property type="entry name" value="HlyD-like secretion proteins"/>
    <property type="match status" value="3"/>
</dbReference>
<feature type="transmembrane region" description="Helical" evidence="3">
    <location>
        <begin position="18"/>
        <end position="39"/>
    </location>
</feature>
<dbReference type="Pfam" id="PF25917">
    <property type="entry name" value="BSH_RND"/>
    <property type="match status" value="1"/>
</dbReference>
<dbReference type="STRING" id="1183438.GKIL_2911"/>
<dbReference type="Proteomes" id="UP000017396">
    <property type="component" value="Chromosome"/>
</dbReference>
<dbReference type="Gene3D" id="2.40.50.100">
    <property type="match status" value="1"/>
</dbReference>
<evidence type="ECO:0000259" key="4">
    <source>
        <dbReference type="Pfam" id="PF25876"/>
    </source>
</evidence>
<accession>U5QJJ0</accession>
<dbReference type="PANTHER" id="PTHR30386:SF19">
    <property type="entry name" value="MULTIDRUG EXPORT PROTEIN EMRA-RELATED"/>
    <property type="match status" value="1"/>
</dbReference>
<evidence type="ECO:0000313" key="8">
    <source>
        <dbReference type="Proteomes" id="UP000017396"/>
    </source>
</evidence>
<keyword evidence="3" id="KW-0472">Membrane</keyword>
<dbReference type="KEGG" id="glj:GKIL_2911"/>
<dbReference type="HOGENOM" id="CLU_018816_15_1_3"/>
<dbReference type="Gene3D" id="2.40.30.170">
    <property type="match status" value="1"/>
</dbReference>
<dbReference type="RefSeq" id="WP_023174388.1">
    <property type="nucleotide sequence ID" value="NC_022600.1"/>
</dbReference>
<feature type="domain" description="CusB-like beta-barrel" evidence="6">
    <location>
        <begin position="320"/>
        <end position="361"/>
    </location>
</feature>